<feature type="domain" description="Glycosyltransferase subfamily 4-like N-terminal" evidence="3">
    <location>
        <begin position="21"/>
        <end position="190"/>
    </location>
</feature>
<evidence type="ECO:0000313" key="4">
    <source>
        <dbReference type="EMBL" id="CBH23183.1"/>
    </source>
</evidence>
<dbReference type="CDD" id="cd03809">
    <property type="entry name" value="GT4_MtfB-like"/>
    <property type="match status" value="1"/>
</dbReference>
<accession>D5H578</accession>
<dbReference type="GO" id="GO:0009103">
    <property type="term" value="P:lipopolysaccharide biosynthetic process"/>
    <property type="evidence" value="ECO:0007669"/>
    <property type="project" value="TreeGrafter"/>
</dbReference>
<name>D5H578_SALRM</name>
<dbReference type="Pfam" id="PF13439">
    <property type="entry name" value="Glyco_transf_4"/>
    <property type="match status" value="1"/>
</dbReference>
<dbReference type="Gene3D" id="3.40.50.2000">
    <property type="entry name" value="Glycogen Phosphorylase B"/>
    <property type="match status" value="2"/>
</dbReference>
<dbReference type="InterPro" id="IPR028098">
    <property type="entry name" value="Glyco_trans_4-like_N"/>
</dbReference>
<organism evidence="4 5">
    <name type="scientific">Salinibacter ruber (strain M8)</name>
    <dbReference type="NCBI Taxonomy" id="761659"/>
    <lineage>
        <taxon>Bacteria</taxon>
        <taxon>Pseudomonadati</taxon>
        <taxon>Rhodothermota</taxon>
        <taxon>Rhodothermia</taxon>
        <taxon>Rhodothermales</taxon>
        <taxon>Salinibacteraceae</taxon>
        <taxon>Salinibacter</taxon>
    </lineage>
</organism>
<reference evidence="4 5" key="1">
    <citation type="journal article" date="2010" name="ISME J.">
        <title>Fine-scale evolution: genomic, phenotypic and ecological differentiation in two coexisting Salinibacter ruber strains.</title>
        <authorList>
            <person name="Pena A."/>
            <person name="Teeling H."/>
            <person name="Huerta-Cepas J."/>
            <person name="Santos F."/>
            <person name="Yarza P."/>
            <person name="Brito-Echeverria J."/>
            <person name="Lucio M."/>
            <person name="Schmitt-Kopplin P."/>
            <person name="Meseguer I."/>
            <person name="Schenowitz C."/>
            <person name="Dossat C."/>
            <person name="Barbe V."/>
            <person name="Dopazo J."/>
            <person name="Rossello-Mora R."/>
            <person name="Schuler M."/>
            <person name="Glockner F.O."/>
            <person name="Amann R."/>
            <person name="Gabaldon T."/>
            <person name="Anton J."/>
        </authorList>
    </citation>
    <scope>NUCLEOTIDE SEQUENCE [LARGE SCALE GENOMIC DNA]</scope>
    <source>
        <strain evidence="4 5">M8</strain>
    </source>
</reference>
<evidence type="ECO:0000259" key="3">
    <source>
        <dbReference type="Pfam" id="PF13439"/>
    </source>
</evidence>
<dbReference type="Proteomes" id="UP000000933">
    <property type="component" value="Chromosome"/>
</dbReference>
<feature type="domain" description="Glycosyl transferase family 1" evidence="2">
    <location>
        <begin position="199"/>
        <end position="356"/>
    </location>
</feature>
<evidence type="ECO:0000256" key="1">
    <source>
        <dbReference type="ARBA" id="ARBA00022679"/>
    </source>
</evidence>
<dbReference type="EMBL" id="FP565814">
    <property type="protein sequence ID" value="CBH23183.1"/>
    <property type="molecule type" value="Genomic_DNA"/>
</dbReference>
<dbReference type="InterPro" id="IPR001296">
    <property type="entry name" value="Glyco_trans_1"/>
</dbReference>
<dbReference type="Pfam" id="PF00534">
    <property type="entry name" value="Glycos_transf_1"/>
    <property type="match status" value="1"/>
</dbReference>
<sequence>MSDPVNLLSFVHPVRTYQPCSGVGRHANNVLLRLAQREGIRQELFFAEEWIEQDGKLSRETPLRQLPTRTFPTPENLTERCWKIVGRPRMDRWVPDGTDLIYAPVETYLPVEDTPVAITIHDIQAFETELPWSGTWAHRWFRWKWSTWVYGALEDCAVVFTVSEFSKSRMVELLGADPDDIAVVGNGVDARFFEMAEQPRDKLNRPCEDPYLFMIGGLRKKKGADAMLAVARELERQGSDVQIVVAGPNGDTYEAETAGLDNVHLLGWVDDEDVPRLLRGGLALMFLSPYEGFGLPAVEAMAAGIPAIVADRASLPEVVGDAGIVVEPNDTERIVDCVRSLRHDQSFRLKYVHAGNERAQRFRWDRCVNRLIRAFNSIV</sequence>
<gene>
    <name evidence="4" type="primary">rfaG</name>
    <name evidence="4" type="ordered locus">SRM_00262</name>
</gene>
<dbReference type="GO" id="GO:0016757">
    <property type="term" value="F:glycosyltransferase activity"/>
    <property type="evidence" value="ECO:0007669"/>
    <property type="project" value="InterPro"/>
</dbReference>
<reference evidence="5" key="2">
    <citation type="submission" date="2010-04" db="EMBL/GenBank/DDBJ databases">
        <title>Genome sequence of Salinibacter ruber M8.</title>
        <authorList>
            <consortium name="Genoscope"/>
        </authorList>
    </citation>
    <scope>NUCLEOTIDE SEQUENCE [LARGE SCALE GENOMIC DNA]</scope>
    <source>
        <strain evidence="5">M8</strain>
    </source>
</reference>
<proteinExistence type="predicted"/>
<protein>
    <submittedName>
        <fullName evidence="4">Glycosyl transferase, group 1</fullName>
    </submittedName>
</protein>
<dbReference type="PANTHER" id="PTHR46401:SF2">
    <property type="entry name" value="GLYCOSYLTRANSFERASE WBBK-RELATED"/>
    <property type="match status" value="1"/>
</dbReference>
<evidence type="ECO:0000259" key="2">
    <source>
        <dbReference type="Pfam" id="PF00534"/>
    </source>
</evidence>
<evidence type="ECO:0000313" key="5">
    <source>
        <dbReference type="Proteomes" id="UP000000933"/>
    </source>
</evidence>
<dbReference type="SUPFAM" id="SSF53756">
    <property type="entry name" value="UDP-Glycosyltransferase/glycogen phosphorylase"/>
    <property type="match status" value="1"/>
</dbReference>
<dbReference type="AlphaFoldDB" id="D5H578"/>
<dbReference type="PANTHER" id="PTHR46401">
    <property type="entry name" value="GLYCOSYLTRANSFERASE WBBK-RELATED"/>
    <property type="match status" value="1"/>
</dbReference>
<keyword evidence="1 4" id="KW-0808">Transferase</keyword>
<dbReference type="KEGG" id="srm:SRM_00262"/>
<dbReference type="HOGENOM" id="CLU_009583_27_6_10"/>